<proteinExistence type="predicted"/>
<accession>A0A6A5S059</accession>
<feature type="region of interest" description="Disordered" evidence="1">
    <location>
        <begin position="111"/>
        <end position="137"/>
    </location>
</feature>
<dbReference type="Proteomes" id="UP000800082">
    <property type="component" value="Unassembled WGS sequence"/>
</dbReference>
<name>A0A6A5S059_9PLEO</name>
<sequence>MFWTSAMEPLPPFSSGIYSPHHRNSSSQEIPSSLNMTKVCIEQRVQQMVQVFERPEQCANTDSLQNQTPRSHRTQKTAQVIRSRSSKRPPATIVDTTSSLHPQHRLILWKKSPETPASRERREMHKPNSLKPRSASRATDINKNTIGMSQGGGLCTYAAIAMGRSR</sequence>
<evidence type="ECO:0000313" key="2">
    <source>
        <dbReference type="EMBL" id="KAF1933502.1"/>
    </source>
</evidence>
<reference evidence="2" key="1">
    <citation type="journal article" date="2020" name="Stud. Mycol.">
        <title>101 Dothideomycetes genomes: a test case for predicting lifestyles and emergence of pathogens.</title>
        <authorList>
            <person name="Haridas S."/>
            <person name="Albert R."/>
            <person name="Binder M."/>
            <person name="Bloem J."/>
            <person name="Labutti K."/>
            <person name="Salamov A."/>
            <person name="Andreopoulos B."/>
            <person name="Baker S."/>
            <person name="Barry K."/>
            <person name="Bills G."/>
            <person name="Bluhm B."/>
            <person name="Cannon C."/>
            <person name="Castanera R."/>
            <person name="Culley D."/>
            <person name="Daum C."/>
            <person name="Ezra D."/>
            <person name="Gonzalez J."/>
            <person name="Henrissat B."/>
            <person name="Kuo A."/>
            <person name="Liang C."/>
            <person name="Lipzen A."/>
            <person name="Lutzoni F."/>
            <person name="Magnuson J."/>
            <person name="Mondo S."/>
            <person name="Nolan M."/>
            <person name="Ohm R."/>
            <person name="Pangilinan J."/>
            <person name="Park H.-J."/>
            <person name="Ramirez L."/>
            <person name="Alfaro M."/>
            <person name="Sun H."/>
            <person name="Tritt A."/>
            <person name="Yoshinaga Y."/>
            <person name="Zwiers L.-H."/>
            <person name="Turgeon B."/>
            <person name="Goodwin S."/>
            <person name="Spatafora J."/>
            <person name="Crous P."/>
            <person name="Grigoriev I."/>
        </authorList>
    </citation>
    <scope>NUCLEOTIDE SEQUENCE</scope>
    <source>
        <strain evidence="2">CBS 183.55</strain>
    </source>
</reference>
<dbReference type="AlphaFoldDB" id="A0A6A5S059"/>
<organism evidence="2 3">
    <name type="scientific">Didymella exigua CBS 183.55</name>
    <dbReference type="NCBI Taxonomy" id="1150837"/>
    <lineage>
        <taxon>Eukaryota</taxon>
        <taxon>Fungi</taxon>
        <taxon>Dikarya</taxon>
        <taxon>Ascomycota</taxon>
        <taxon>Pezizomycotina</taxon>
        <taxon>Dothideomycetes</taxon>
        <taxon>Pleosporomycetidae</taxon>
        <taxon>Pleosporales</taxon>
        <taxon>Pleosporineae</taxon>
        <taxon>Didymellaceae</taxon>
        <taxon>Didymella</taxon>
    </lineage>
</organism>
<gene>
    <name evidence="2" type="ORF">M421DRAFT_198886</name>
</gene>
<feature type="compositionally biased region" description="Polar residues" evidence="1">
    <location>
        <begin position="59"/>
        <end position="69"/>
    </location>
</feature>
<dbReference type="RefSeq" id="XP_033453750.1">
    <property type="nucleotide sequence ID" value="XM_033588087.1"/>
</dbReference>
<feature type="region of interest" description="Disordered" evidence="1">
    <location>
        <begin position="59"/>
        <end position="99"/>
    </location>
</feature>
<keyword evidence="3" id="KW-1185">Reference proteome</keyword>
<dbReference type="GeneID" id="54345734"/>
<evidence type="ECO:0000313" key="3">
    <source>
        <dbReference type="Proteomes" id="UP000800082"/>
    </source>
</evidence>
<feature type="compositionally biased region" description="Basic and acidic residues" evidence="1">
    <location>
        <begin position="111"/>
        <end position="126"/>
    </location>
</feature>
<protein>
    <submittedName>
        <fullName evidence="2">Uncharacterized protein</fullName>
    </submittedName>
</protein>
<evidence type="ECO:0000256" key="1">
    <source>
        <dbReference type="SAM" id="MobiDB-lite"/>
    </source>
</evidence>
<dbReference type="EMBL" id="ML978957">
    <property type="protein sequence ID" value="KAF1933502.1"/>
    <property type="molecule type" value="Genomic_DNA"/>
</dbReference>